<feature type="domain" description="CEP76 N-terminal" evidence="1">
    <location>
        <begin position="10"/>
        <end position="67"/>
    </location>
</feature>
<accession>A0A8C7X1E3</accession>
<dbReference type="InterPro" id="IPR056289">
    <property type="entry name" value="CEP76_N"/>
</dbReference>
<dbReference type="Pfam" id="PF24654">
    <property type="entry name" value="CEP76_N"/>
    <property type="match status" value="1"/>
</dbReference>
<reference evidence="2" key="1">
    <citation type="submission" date="2025-08" db="UniProtKB">
        <authorList>
            <consortium name="Ensembl"/>
        </authorList>
    </citation>
    <scope>IDENTIFICATION</scope>
</reference>
<proteinExistence type="predicted"/>
<evidence type="ECO:0000259" key="1">
    <source>
        <dbReference type="Pfam" id="PF24654"/>
    </source>
</evidence>
<dbReference type="AlphaFoldDB" id="A0A8C7X1E3"/>
<dbReference type="GeneTree" id="ENSGT00990000210148"/>
<reference evidence="2" key="2">
    <citation type="submission" date="2025-09" db="UniProtKB">
        <authorList>
            <consortium name="Ensembl"/>
        </authorList>
    </citation>
    <scope>IDENTIFICATION</scope>
</reference>
<evidence type="ECO:0000313" key="2">
    <source>
        <dbReference type="Ensembl" id="ENSOSIP00000006202.1"/>
    </source>
</evidence>
<organism evidence="2 3">
    <name type="scientific">Oryzias sinensis</name>
    <name type="common">Chinese medaka</name>
    <dbReference type="NCBI Taxonomy" id="183150"/>
    <lineage>
        <taxon>Eukaryota</taxon>
        <taxon>Metazoa</taxon>
        <taxon>Chordata</taxon>
        <taxon>Craniata</taxon>
        <taxon>Vertebrata</taxon>
        <taxon>Euteleostomi</taxon>
        <taxon>Actinopterygii</taxon>
        <taxon>Neopterygii</taxon>
        <taxon>Teleostei</taxon>
        <taxon>Neoteleostei</taxon>
        <taxon>Acanthomorphata</taxon>
        <taxon>Ovalentaria</taxon>
        <taxon>Atherinomorphae</taxon>
        <taxon>Beloniformes</taxon>
        <taxon>Adrianichthyidae</taxon>
        <taxon>Oryziinae</taxon>
        <taxon>Oryzias</taxon>
    </lineage>
</organism>
<dbReference type="Proteomes" id="UP000694383">
    <property type="component" value="Unplaced"/>
</dbReference>
<protein>
    <recommendedName>
        <fullName evidence="1">CEP76 N-terminal domain-containing protein</fullName>
    </recommendedName>
</protein>
<keyword evidence="3" id="KW-1185">Reference proteome</keyword>
<name>A0A8C7X1E3_9TELE</name>
<sequence>MSLPPEKTSELKQIIQSHLKKINIHGKIQEVLAETARVDPGSGRLSEEDFRRALQRRGIIDDVMKDLRFSQVFLPLTDRSHVRNEESCLYSEKTEELSH</sequence>
<dbReference type="Ensembl" id="ENSOSIT00000006646.1">
    <property type="protein sequence ID" value="ENSOSIP00000006202.1"/>
    <property type="gene ID" value="ENSOSIG00000004232.1"/>
</dbReference>
<evidence type="ECO:0000313" key="3">
    <source>
        <dbReference type="Proteomes" id="UP000694383"/>
    </source>
</evidence>